<dbReference type="PANTHER" id="PTHR33744">
    <property type="entry name" value="CARBOHYDRATE DIACID REGULATOR"/>
    <property type="match status" value="1"/>
</dbReference>
<evidence type="ECO:0000313" key="5">
    <source>
        <dbReference type="Proteomes" id="UP000019225"/>
    </source>
</evidence>
<sequence>MTRGAGTMSNELQHLVDALARRLGRPVAVDDSAFRLLAYSSQSGEVDELRKAVVLTREVPPEGVAWLRGYELSKATRPVRLPANPELRAYPRIAIPVRCRGMHFGCLWLIEQDRAVGDPDLAVASSFADQAGEILFRERVLSDQQSARSGELLRDLISDEPETRRSAAARLTESGLFAARGAAVCIVVVAVPADGADLDEDDRLALSVSLDRAAQLLPARECLRMVRPTHGVLVTTEPALRRCPDLPMAVYGTASRLFGRAGKGHSVVVGVGPPAPALADVVSSYRGAAQAAQVADAVPFFRPVAEFGKLGVYGLLVGLAPDRLPGQLDSMVSRLLKADPVLFATAELFLDRAGDVRTVAEVLSVHRASIYQRLRRIEQVASVDLADGEQRLALHLGIKVARMRRLV</sequence>
<dbReference type="AlphaFoldDB" id="W5WDT9"/>
<organism evidence="4 5">
    <name type="scientific">Kutzneria albida DSM 43870</name>
    <dbReference type="NCBI Taxonomy" id="1449976"/>
    <lineage>
        <taxon>Bacteria</taxon>
        <taxon>Bacillati</taxon>
        <taxon>Actinomycetota</taxon>
        <taxon>Actinomycetes</taxon>
        <taxon>Pseudonocardiales</taxon>
        <taxon>Pseudonocardiaceae</taxon>
        <taxon>Kutzneria</taxon>
    </lineage>
</organism>
<dbReference type="Pfam" id="PF13556">
    <property type="entry name" value="HTH_30"/>
    <property type="match status" value="1"/>
</dbReference>
<evidence type="ECO:0008006" key="6">
    <source>
        <dbReference type="Google" id="ProtNLM"/>
    </source>
</evidence>
<reference evidence="4 5" key="1">
    <citation type="journal article" date="2014" name="BMC Genomics">
        <title>Complete genome sequence of producer of the glycopeptide antibiotic Aculeximycin Kutzneria albida DSM 43870T, a representative of minor genus of Pseudonocardiaceae.</title>
        <authorList>
            <person name="Rebets Y."/>
            <person name="Tokovenko B."/>
            <person name="Lushchyk I."/>
            <person name="Ruckert C."/>
            <person name="Zaburannyi N."/>
            <person name="Bechthold A."/>
            <person name="Kalinowski J."/>
            <person name="Luzhetskyy A."/>
        </authorList>
    </citation>
    <scope>NUCLEOTIDE SEQUENCE [LARGE SCALE GENOMIC DNA]</scope>
    <source>
        <strain evidence="4">DSM 43870</strain>
    </source>
</reference>
<gene>
    <name evidence="4" type="ORF">KALB_5573</name>
</gene>
<dbReference type="Gene3D" id="1.10.10.2840">
    <property type="entry name" value="PucR C-terminal helix-turn-helix domain"/>
    <property type="match status" value="1"/>
</dbReference>
<dbReference type="Proteomes" id="UP000019225">
    <property type="component" value="Chromosome"/>
</dbReference>
<evidence type="ECO:0000259" key="2">
    <source>
        <dbReference type="Pfam" id="PF13556"/>
    </source>
</evidence>
<comment type="similarity">
    <text evidence="1">Belongs to the CdaR family.</text>
</comment>
<dbReference type="eggNOG" id="COG2508">
    <property type="taxonomic scope" value="Bacteria"/>
</dbReference>
<evidence type="ECO:0000256" key="1">
    <source>
        <dbReference type="ARBA" id="ARBA00006754"/>
    </source>
</evidence>
<protein>
    <recommendedName>
        <fullName evidence="6">PucR C-terminal helix-turn-helix domain-containing protein</fullName>
    </recommendedName>
</protein>
<dbReference type="InterPro" id="IPR041522">
    <property type="entry name" value="CdaR_GGDEF"/>
</dbReference>
<dbReference type="Pfam" id="PF17853">
    <property type="entry name" value="GGDEF_2"/>
    <property type="match status" value="1"/>
</dbReference>
<accession>W5WDT9</accession>
<dbReference type="KEGG" id="kal:KALB_5573"/>
<feature type="domain" description="PucR C-terminal helix-turn-helix" evidence="2">
    <location>
        <begin position="342"/>
        <end position="399"/>
    </location>
</feature>
<dbReference type="InterPro" id="IPR042070">
    <property type="entry name" value="PucR_C-HTH_sf"/>
</dbReference>
<keyword evidence="5" id="KW-1185">Reference proteome</keyword>
<name>W5WDT9_9PSEU</name>
<dbReference type="PATRIC" id="fig|1449976.3.peg.5590"/>
<dbReference type="STRING" id="1449976.KALB_5573"/>
<dbReference type="InterPro" id="IPR025736">
    <property type="entry name" value="PucR_C-HTH_dom"/>
</dbReference>
<evidence type="ECO:0000313" key="4">
    <source>
        <dbReference type="EMBL" id="AHH98935.1"/>
    </source>
</evidence>
<proteinExistence type="inferred from homology"/>
<dbReference type="PANTHER" id="PTHR33744:SF17">
    <property type="entry name" value="CONSERVED PROTEIN"/>
    <property type="match status" value="1"/>
</dbReference>
<dbReference type="EMBL" id="CP007155">
    <property type="protein sequence ID" value="AHH98935.1"/>
    <property type="molecule type" value="Genomic_DNA"/>
</dbReference>
<dbReference type="HOGENOM" id="CLU_017436_7_2_11"/>
<evidence type="ECO:0000259" key="3">
    <source>
        <dbReference type="Pfam" id="PF17853"/>
    </source>
</evidence>
<dbReference type="InterPro" id="IPR051448">
    <property type="entry name" value="CdaR-like_regulators"/>
</dbReference>
<feature type="domain" description="CdaR GGDEF-like" evidence="3">
    <location>
        <begin position="185"/>
        <end position="294"/>
    </location>
</feature>